<dbReference type="Gene3D" id="1.10.357.10">
    <property type="entry name" value="Tetracycline Repressor, domain 2"/>
    <property type="match status" value="1"/>
</dbReference>
<dbReference type="PANTHER" id="PTHR43479">
    <property type="entry name" value="ACREF/ENVCD OPERON REPRESSOR-RELATED"/>
    <property type="match status" value="1"/>
</dbReference>
<keyword evidence="1 2" id="KW-0238">DNA-binding</keyword>
<dbReference type="EMBL" id="JAQIBC010000007">
    <property type="protein sequence ID" value="MDM5264360.1"/>
    <property type="molecule type" value="Genomic_DNA"/>
</dbReference>
<dbReference type="PROSITE" id="PS50977">
    <property type="entry name" value="HTH_TETR_2"/>
    <property type="match status" value="1"/>
</dbReference>
<dbReference type="PRINTS" id="PR00455">
    <property type="entry name" value="HTHTETR"/>
</dbReference>
<protein>
    <submittedName>
        <fullName evidence="4">TetR/AcrR family transcriptional regulator</fullName>
    </submittedName>
</protein>
<evidence type="ECO:0000259" key="3">
    <source>
        <dbReference type="PROSITE" id="PS50977"/>
    </source>
</evidence>
<dbReference type="InterPro" id="IPR023772">
    <property type="entry name" value="DNA-bd_HTH_TetR-type_CS"/>
</dbReference>
<proteinExistence type="predicted"/>
<evidence type="ECO:0000256" key="1">
    <source>
        <dbReference type="ARBA" id="ARBA00023125"/>
    </source>
</evidence>
<name>A0ABT7QTF3_9BACT</name>
<dbReference type="RefSeq" id="WP_289402259.1">
    <property type="nucleotide sequence ID" value="NZ_JAQIBC010000007.1"/>
</dbReference>
<sequence length="193" mass="21864">MAIIVNKEEKRRNIALSCRELLLEQGINSLTISQIAKTAGVGKGTIYEYFENKEDIVFEIITTFISDHEKELLALVDTPITTREKLFHFLYFLFENEIAGKHLNVYQEFLAISLSSEPEAMLVFSEECRKKFTMILDLILEAGKASGEIEKTMPISSSSLTLFATGLVVDSRLESCDIKKEIDLFLDMILPSK</sequence>
<dbReference type="InterPro" id="IPR009057">
    <property type="entry name" value="Homeodomain-like_sf"/>
</dbReference>
<feature type="domain" description="HTH tetR-type" evidence="3">
    <location>
        <begin position="8"/>
        <end position="68"/>
    </location>
</feature>
<dbReference type="InterPro" id="IPR050624">
    <property type="entry name" value="HTH-type_Tx_Regulator"/>
</dbReference>
<reference evidence="4" key="1">
    <citation type="submission" date="2023-01" db="EMBL/GenBank/DDBJ databases">
        <title>Sulfurovum sp. XTW-4 genome assembly.</title>
        <authorList>
            <person name="Wang J."/>
        </authorList>
    </citation>
    <scope>NUCLEOTIDE SEQUENCE</scope>
    <source>
        <strain evidence="4">XTW-4</strain>
    </source>
</reference>
<keyword evidence="5" id="KW-1185">Reference proteome</keyword>
<evidence type="ECO:0000256" key="2">
    <source>
        <dbReference type="PROSITE-ProRule" id="PRU00335"/>
    </source>
</evidence>
<dbReference type="Pfam" id="PF00440">
    <property type="entry name" value="TetR_N"/>
    <property type="match status" value="1"/>
</dbReference>
<feature type="DNA-binding region" description="H-T-H motif" evidence="2">
    <location>
        <begin position="31"/>
        <end position="50"/>
    </location>
</feature>
<evidence type="ECO:0000313" key="5">
    <source>
        <dbReference type="Proteomes" id="UP001169066"/>
    </source>
</evidence>
<dbReference type="PANTHER" id="PTHR43479:SF11">
    <property type="entry name" value="ACREF_ENVCD OPERON REPRESSOR-RELATED"/>
    <property type="match status" value="1"/>
</dbReference>
<organism evidence="4 5">
    <name type="scientific">Sulfurovum xiamenensis</name>
    <dbReference type="NCBI Taxonomy" id="3019066"/>
    <lineage>
        <taxon>Bacteria</taxon>
        <taxon>Pseudomonadati</taxon>
        <taxon>Campylobacterota</taxon>
        <taxon>Epsilonproteobacteria</taxon>
        <taxon>Campylobacterales</taxon>
        <taxon>Sulfurovaceae</taxon>
        <taxon>Sulfurovum</taxon>
    </lineage>
</organism>
<gene>
    <name evidence="4" type="ORF">PF327_09150</name>
</gene>
<evidence type="ECO:0000313" key="4">
    <source>
        <dbReference type="EMBL" id="MDM5264360.1"/>
    </source>
</evidence>
<dbReference type="InterPro" id="IPR001647">
    <property type="entry name" value="HTH_TetR"/>
</dbReference>
<dbReference type="SUPFAM" id="SSF46689">
    <property type="entry name" value="Homeodomain-like"/>
    <property type="match status" value="1"/>
</dbReference>
<dbReference type="Proteomes" id="UP001169066">
    <property type="component" value="Unassembled WGS sequence"/>
</dbReference>
<dbReference type="PROSITE" id="PS01081">
    <property type="entry name" value="HTH_TETR_1"/>
    <property type="match status" value="1"/>
</dbReference>
<comment type="caution">
    <text evidence="4">The sequence shown here is derived from an EMBL/GenBank/DDBJ whole genome shotgun (WGS) entry which is preliminary data.</text>
</comment>
<accession>A0ABT7QTF3</accession>